<keyword evidence="7" id="KW-1185">Reference proteome</keyword>
<accession>A0A9P6KSC4</accession>
<keyword evidence="2 5" id="KW-0812">Transmembrane</keyword>
<dbReference type="GO" id="GO:0046873">
    <property type="term" value="F:metal ion transmembrane transporter activity"/>
    <property type="evidence" value="ECO:0007669"/>
    <property type="project" value="InterPro"/>
</dbReference>
<keyword evidence="3 5" id="KW-1133">Transmembrane helix</keyword>
<dbReference type="InterPro" id="IPR002523">
    <property type="entry name" value="MgTranspt_CorA/ZnTranspt_ZntB"/>
</dbReference>
<evidence type="ECO:0000313" key="6">
    <source>
        <dbReference type="EMBL" id="KAF9737122.1"/>
    </source>
</evidence>
<comment type="caution">
    <text evidence="6">The sequence shown here is derived from an EMBL/GenBank/DDBJ whole genome shotgun (WGS) entry which is preliminary data.</text>
</comment>
<proteinExistence type="predicted"/>
<evidence type="ECO:0000256" key="2">
    <source>
        <dbReference type="ARBA" id="ARBA00022692"/>
    </source>
</evidence>
<dbReference type="SUPFAM" id="SSF144083">
    <property type="entry name" value="Magnesium transport protein CorA, transmembrane region"/>
    <property type="match status" value="1"/>
</dbReference>
<comment type="subcellular location">
    <subcellularLocation>
        <location evidence="1">Membrane</location>
        <topology evidence="1">Multi-pass membrane protein</topology>
    </subcellularLocation>
</comment>
<evidence type="ECO:0000256" key="4">
    <source>
        <dbReference type="ARBA" id="ARBA00023136"/>
    </source>
</evidence>
<organism evidence="6 7">
    <name type="scientific">Paraphaeosphaeria minitans</name>
    <dbReference type="NCBI Taxonomy" id="565426"/>
    <lineage>
        <taxon>Eukaryota</taxon>
        <taxon>Fungi</taxon>
        <taxon>Dikarya</taxon>
        <taxon>Ascomycota</taxon>
        <taxon>Pezizomycotina</taxon>
        <taxon>Dothideomycetes</taxon>
        <taxon>Pleosporomycetidae</taxon>
        <taxon>Pleosporales</taxon>
        <taxon>Massarineae</taxon>
        <taxon>Didymosphaeriaceae</taxon>
        <taxon>Paraphaeosphaeria</taxon>
    </lineage>
</organism>
<reference evidence="6" key="1">
    <citation type="journal article" date="2020" name="Mol. Plant Microbe Interact.">
        <title>Genome Sequence of the Biocontrol Agent Coniothyrium minitans strain Conio (IMI 134523).</title>
        <authorList>
            <person name="Patel D."/>
            <person name="Shittu T.A."/>
            <person name="Baroncelli R."/>
            <person name="Muthumeenakshi S."/>
            <person name="Osborne T.H."/>
            <person name="Janganan T.K."/>
            <person name="Sreenivasaprasad S."/>
        </authorList>
    </citation>
    <scope>NUCLEOTIDE SEQUENCE</scope>
    <source>
        <strain evidence="6">Conio</strain>
    </source>
</reference>
<dbReference type="OrthoDB" id="3231000at2759"/>
<keyword evidence="4 5" id="KW-0472">Membrane</keyword>
<evidence type="ECO:0000256" key="5">
    <source>
        <dbReference type="SAM" id="Phobius"/>
    </source>
</evidence>
<dbReference type="Proteomes" id="UP000756921">
    <property type="component" value="Unassembled WGS sequence"/>
</dbReference>
<feature type="transmembrane region" description="Helical" evidence="5">
    <location>
        <begin position="468"/>
        <end position="486"/>
    </location>
</feature>
<evidence type="ECO:0000313" key="7">
    <source>
        <dbReference type="Proteomes" id="UP000756921"/>
    </source>
</evidence>
<dbReference type="InterPro" id="IPR045863">
    <property type="entry name" value="CorA_TM1_TM2"/>
</dbReference>
<dbReference type="GO" id="GO:0016020">
    <property type="term" value="C:membrane"/>
    <property type="evidence" value="ECO:0007669"/>
    <property type="project" value="UniProtKB-SubCell"/>
</dbReference>
<sequence length="527" mass="60162">MDIRALTIPSPVTDDGLDQKASQSASYQSYVKALCSRNPSLQNLDSFLADPYDPVNVCRVAALEFREGVHRPIVRSEVDVDHLGRECDEDIQLRGSGKLLGRILIIEDLTKDVVEMLGSILGIDPLFFAMHLHVVSRSGMRHQTPDQATLPSRLSSQNFTNMSYHRAISCGATSIDGGRLQRDTAIDRKLIFLPSTTIGLVQHCLSVIRTNQHKLRNFWLALILVDPPISHKYYVDGQKRKEQSEVHLPSQPFLGPYEDFFVPKPILDGFGMETSGQRGSLTDDLQYYWTRALPECFDATDPSLQALSFYPLNIVAAEWVKYVAVMHHCIKQFEYQHNHLPELDQFHRDLAELQAWSRRTVLSQGKVEALIRLLRSPNFNSHRGDRQLDCLSEDLELILHKMQDAGRRLENTLPIVMTSVQIADTRRTYAEQADIKRLTVLALIFVPLTFIASLFSMNTENMPGSKDFWVYFAVAIPVTLLVVSIARPPLEFVRSTMSWFGFGDRRRRLQWRMSQIRTSQMKTEEFL</sequence>
<gene>
    <name evidence="6" type="ORF">PMIN01_04901</name>
</gene>
<evidence type="ECO:0000256" key="3">
    <source>
        <dbReference type="ARBA" id="ARBA00022989"/>
    </source>
</evidence>
<name>A0A9P6KSC4_9PLEO</name>
<dbReference type="Gene3D" id="1.20.58.340">
    <property type="entry name" value="Magnesium transport protein CorA, transmembrane region"/>
    <property type="match status" value="1"/>
</dbReference>
<dbReference type="EMBL" id="WJXW01000004">
    <property type="protein sequence ID" value="KAF9737122.1"/>
    <property type="molecule type" value="Genomic_DNA"/>
</dbReference>
<dbReference type="Pfam" id="PF01544">
    <property type="entry name" value="CorA"/>
    <property type="match status" value="1"/>
</dbReference>
<dbReference type="AlphaFoldDB" id="A0A9P6KSC4"/>
<evidence type="ECO:0000256" key="1">
    <source>
        <dbReference type="ARBA" id="ARBA00004141"/>
    </source>
</evidence>
<protein>
    <submittedName>
        <fullName evidence="6">Uncharacterized protein</fullName>
    </submittedName>
</protein>
<feature type="transmembrane region" description="Helical" evidence="5">
    <location>
        <begin position="438"/>
        <end position="456"/>
    </location>
</feature>